<evidence type="ECO:0000259" key="5">
    <source>
        <dbReference type="Pfam" id="PF00171"/>
    </source>
</evidence>
<dbReference type="GO" id="GO:0016620">
    <property type="term" value="F:oxidoreductase activity, acting on the aldehyde or oxo group of donors, NAD or NADP as acceptor"/>
    <property type="evidence" value="ECO:0007669"/>
    <property type="project" value="InterPro"/>
</dbReference>
<keyword evidence="7" id="KW-1185">Reference proteome</keyword>
<evidence type="ECO:0000256" key="3">
    <source>
        <dbReference type="PROSITE-ProRule" id="PRU10007"/>
    </source>
</evidence>
<dbReference type="InterPro" id="IPR016162">
    <property type="entry name" value="Ald_DH_N"/>
</dbReference>
<name>A0A2P7R3D9_9GAMM</name>
<dbReference type="OrthoDB" id="9812625at2"/>
<comment type="caution">
    <text evidence="6">The sequence shown here is derived from an EMBL/GenBank/DDBJ whole genome shotgun (WGS) entry which is preliminary data.</text>
</comment>
<sequence>MTNFDSFTPPTVEHLYQGAASSDFRDHQDPGRLDTVASRLAVGTAADVDRAVQKAHQAFQHWRSVPVAERVAALMKAAEIVQSSGADLAPLLVREHGGVLWEAQTDFMLGSGVLQHTASLAESFLEPTTYDDEQSFICIEKAPRGVVGAIVPWNMPVVLTMMKLAPALATGNTLVLKPSPFASAALTLLLQRLSDALPEGVLNVVLGDTEVGEALTSHPLVRKIGFTGGTATARHIMTSASGTLKNMTLELGGNDPAIVLDDADLDKTLDRMLPGIFTRSGQICFAVKRIYVPRSAYNTFVDALCDRVSQYRVGHGLNPEASFGPLNNKAQYDRVRQLIAAVQDSPAKVFELGHKLDPAQWHNGYYVLPHVVRDAGHDAPITSCEQFGPVIPVVAYDSEEQVLGWANDSDYGLGSSIWTQDAERGLALARRIEAGSTFINSHSFESLDLRMPFGGVKQSGIGREFGAAGMAEYVEEHAIRHLK</sequence>
<keyword evidence="2 4" id="KW-0560">Oxidoreductase</keyword>
<dbReference type="PANTHER" id="PTHR11699">
    <property type="entry name" value="ALDEHYDE DEHYDROGENASE-RELATED"/>
    <property type="match status" value="1"/>
</dbReference>
<evidence type="ECO:0000256" key="1">
    <source>
        <dbReference type="ARBA" id="ARBA00009986"/>
    </source>
</evidence>
<dbReference type="Pfam" id="PF00171">
    <property type="entry name" value="Aldedh"/>
    <property type="match status" value="1"/>
</dbReference>
<feature type="active site" evidence="3">
    <location>
        <position position="250"/>
    </location>
</feature>
<gene>
    <name evidence="6" type="ORF">C7H85_12105</name>
</gene>
<evidence type="ECO:0000313" key="6">
    <source>
        <dbReference type="EMBL" id="PSJ44718.1"/>
    </source>
</evidence>
<dbReference type="SUPFAM" id="SSF53720">
    <property type="entry name" value="ALDH-like"/>
    <property type="match status" value="1"/>
</dbReference>
<dbReference type="Gene3D" id="3.40.605.10">
    <property type="entry name" value="Aldehyde Dehydrogenase, Chain A, domain 1"/>
    <property type="match status" value="1"/>
</dbReference>
<feature type="domain" description="Aldehyde dehydrogenase" evidence="5">
    <location>
        <begin position="34"/>
        <end position="476"/>
    </location>
</feature>
<dbReference type="PROSITE" id="PS00687">
    <property type="entry name" value="ALDEHYDE_DEHYDR_GLU"/>
    <property type="match status" value="1"/>
</dbReference>
<dbReference type="Proteomes" id="UP000240243">
    <property type="component" value="Unassembled WGS sequence"/>
</dbReference>
<evidence type="ECO:0000256" key="2">
    <source>
        <dbReference type="ARBA" id="ARBA00023002"/>
    </source>
</evidence>
<dbReference type="AlphaFoldDB" id="A0A2P7R3D9"/>
<dbReference type="InterPro" id="IPR016161">
    <property type="entry name" value="Ald_DH/histidinol_DH"/>
</dbReference>
<evidence type="ECO:0000256" key="4">
    <source>
        <dbReference type="RuleBase" id="RU003345"/>
    </source>
</evidence>
<dbReference type="InterPro" id="IPR015590">
    <property type="entry name" value="Aldehyde_DH_dom"/>
</dbReference>
<dbReference type="EMBL" id="PXYG01000005">
    <property type="protein sequence ID" value="PSJ44718.1"/>
    <property type="molecule type" value="Genomic_DNA"/>
</dbReference>
<accession>A0A2P7R3D9</accession>
<dbReference type="Gene3D" id="3.40.309.10">
    <property type="entry name" value="Aldehyde Dehydrogenase, Chain A, domain 2"/>
    <property type="match status" value="1"/>
</dbReference>
<reference evidence="6 7" key="1">
    <citation type="submission" date="2018-03" db="EMBL/GenBank/DDBJ databases">
        <title>The draft genome of Zobellella sp. 59N8.</title>
        <authorList>
            <person name="Liu L."/>
            <person name="Li L."/>
            <person name="Zhang X."/>
            <person name="Liang L."/>
            <person name="Wang T."/>
        </authorList>
    </citation>
    <scope>NUCLEOTIDE SEQUENCE [LARGE SCALE GENOMIC DNA]</scope>
    <source>
        <strain evidence="6 7">59N8</strain>
    </source>
</reference>
<dbReference type="RefSeq" id="WP_106729969.1">
    <property type="nucleotide sequence ID" value="NZ_PXYG01000005.1"/>
</dbReference>
<evidence type="ECO:0000313" key="7">
    <source>
        <dbReference type="Proteomes" id="UP000240243"/>
    </source>
</evidence>
<dbReference type="InterPro" id="IPR016163">
    <property type="entry name" value="Ald_DH_C"/>
</dbReference>
<protein>
    <submittedName>
        <fullName evidence="6">Aldehyde dehydrogenase</fullName>
    </submittedName>
</protein>
<proteinExistence type="inferred from homology"/>
<comment type="similarity">
    <text evidence="1 4">Belongs to the aldehyde dehydrogenase family.</text>
</comment>
<organism evidence="6 7">
    <name type="scientific">Zobellella endophytica</name>
    <dbReference type="NCBI Taxonomy" id="2116700"/>
    <lineage>
        <taxon>Bacteria</taxon>
        <taxon>Pseudomonadati</taxon>
        <taxon>Pseudomonadota</taxon>
        <taxon>Gammaproteobacteria</taxon>
        <taxon>Aeromonadales</taxon>
        <taxon>Aeromonadaceae</taxon>
        <taxon>Zobellella</taxon>
    </lineage>
</organism>
<dbReference type="InterPro" id="IPR029510">
    <property type="entry name" value="Ald_DH_CS_GLU"/>
</dbReference>
<dbReference type="FunFam" id="3.40.605.10:FF:000007">
    <property type="entry name" value="NAD/NADP-dependent betaine aldehyde dehydrogenase"/>
    <property type="match status" value="1"/>
</dbReference>